<dbReference type="EnsemblProtists" id="EKX34147">
    <property type="protein sequence ID" value="EKX34147"/>
    <property type="gene ID" value="GUITHDRAFT_155821"/>
</dbReference>
<organism evidence="2">
    <name type="scientific">Guillardia theta (strain CCMP2712)</name>
    <name type="common">Cryptophyte</name>
    <dbReference type="NCBI Taxonomy" id="905079"/>
    <lineage>
        <taxon>Eukaryota</taxon>
        <taxon>Cryptophyceae</taxon>
        <taxon>Pyrenomonadales</taxon>
        <taxon>Geminigeraceae</taxon>
        <taxon>Guillardia</taxon>
    </lineage>
</organism>
<dbReference type="GeneID" id="17290882"/>
<dbReference type="InterPro" id="IPR036249">
    <property type="entry name" value="Thioredoxin-like_sf"/>
</dbReference>
<reference evidence="2 4" key="1">
    <citation type="journal article" date="2012" name="Nature">
        <title>Algal genomes reveal evolutionary mosaicism and the fate of nucleomorphs.</title>
        <authorList>
            <consortium name="DOE Joint Genome Institute"/>
            <person name="Curtis B.A."/>
            <person name="Tanifuji G."/>
            <person name="Burki F."/>
            <person name="Gruber A."/>
            <person name="Irimia M."/>
            <person name="Maruyama S."/>
            <person name="Arias M.C."/>
            <person name="Ball S.G."/>
            <person name="Gile G.H."/>
            <person name="Hirakawa Y."/>
            <person name="Hopkins J.F."/>
            <person name="Kuo A."/>
            <person name="Rensing S.A."/>
            <person name="Schmutz J."/>
            <person name="Symeonidi A."/>
            <person name="Elias M."/>
            <person name="Eveleigh R.J."/>
            <person name="Herman E.K."/>
            <person name="Klute M.J."/>
            <person name="Nakayama T."/>
            <person name="Obornik M."/>
            <person name="Reyes-Prieto A."/>
            <person name="Armbrust E.V."/>
            <person name="Aves S.J."/>
            <person name="Beiko R.G."/>
            <person name="Coutinho P."/>
            <person name="Dacks J.B."/>
            <person name="Durnford D.G."/>
            <person name="Fast N.M."/>
            <person name="Green B.R."/>
            <person name="Grisdale C.J."/>
            <person name="Hempel F."/>
            <person name="Henrissat B."/>
            <person name="Hoppner M.P."/>
            <person name="Ishida K."/>
            <person name="Kim E."/>
            <person name="Koreny L."/>
            <person name="Kroth P.G."/>
            <person name="Liu Y."/>
            <person name="Malik S.B."/>
            <person name="Maier U.G."/>
            <person name="McRose D."/>
            <person name="Mock T."/>
            <person name="Neilson J.A."/>
            <person name="Onodera N.T."/>
            <person name="Poole A.M."/>
            <person name="Pritham E.J."/>
            <person name="Richards T.A."/>
            <person name="Rocap G."/>
            <person name="Roy S.W."/>
            <person name="Sarai C."/>
            <person name="Schaack S."/>
            <person name="Shirato S."/>
            <person name="Slamovits C.H."/>
            <person name="Spencer D.F."/>
            <person name="Suzuki S."/>
            <person name="Worden A.Z."/>
            <person name="Zauner S."/>
            <person name="Barry K."/>
            <person name="Bell C."/>
            <person name="Bharti A.K."/>
            <person name="Crow J.A."/>
            <person name="Grimwood J."/>
            <person name="Kramer R."/>
            <person name="Lindquist E."/>
            <person name="Lucas S."/>
            <person name="Salamov A."/>
            <person name="McFadden G.I."/>
            <person name="Lane C.E."/>
            <person name="Keeling P.J."/>
            <person name="Gray M.W."/>
            <person name="Grigoriev I.V."/>
            <person name="Archibald J.M."/>
        </authorList>
    </citation>
    <scope>NUCLEOTIDE SEQUENCE</scope>
    <source>
        <strain evidence="2 4">CCMP2712</strain>
    </source>
</reference>
<reference evidence="3" key="3">
    <citation type="submission" date="2016-03" db="UniProtKB">
        <authorList>
            <consortium name="EnsemblProtists"/>
        </authorList>
    </citation>
    <scope>IDENTIFICATION</scope>
</reference>
<dbReference type="Proteomes" id="UP000011087">
    <property type="component" value="Unassembled WGS sequence"/>
</dbReference>
<dbReference type="GO" id="GO:0030178">
    <property type="term" value="P:negative regulation of Wnt signaling pathway"/>
    <property type="evidence" value="ECO:0007669"/>
    <property type="project" value="TreeGrafter"/>
</dbReference>
<dbReference type="Pfam" id="PF13905">
    <property type="entry name" value="Thioredoxin_8"/>
    <property type="match status" value="2"/>
</dbReference>
<dbReference type="OMA" id="MARISVM"/>
<dbReference type="eggNOG" id="KOG2501">
    <property type="taxonomic scope" value="Eukaryota"/>
</dbReference>
<dbReference type="EMBL" id="JH993117">
    <property type="protein sequence ID" value="EKX34147.1"/>
    <property type="molecule type" value="Genomic_DNA"/>
</dbReference>
<evidence type="ECO:0000259" key="1">
    <source>
        <dbReference type="Pfam" id="PF13905"/>
    </source>
</evidence>
<evidence type="ECO:0000313" key="2">
    <source>
        <dbReference type="EMBL" id="EKX34147.1"/>
    </source>
</evidence>
<evidence type="ECO:0000313" key="3">
    <source>
        <dbReference type="EnsemblProtists" id="EKX34147"/>
    </source>
</evidence>
<gene>
    <name evidence="2" type="ORF">GUITHDRAFT_155821</name>
</gene>
<dbReference type="GO" id="GO:0005634">
    <property type="term" value="C:nucleus"/>
    <property type="evidence" value="ECO:0007669"/>
    <property type="project" value="TreeGrafter"/>
</dbReference>
<dbReference type="PaxDb" id="55529-EKX34147"/>
<dbReference type="InterPro" id="IPR012336">
    <property type="entry name" value="Thioredoxin-like_fold"/>
</dbReference>
<dbReference type="SUPFAM" id="SSF52833">
    <property type="entry name" value="Thioredoxin-like"/>
    <property type="match status" value="2"/>
</dbReference>
<dbReference type="GO" id="GO:0004791">
    <property type="term" value="F:thioredoxin-disulfide reductase (NADPH) activity"/>
    <property type="evidence" value="ECO:0007669"/>
    <property type="project" value="TreeGrafter"/>
</dbReference>
<sequence length="444" mass="49838">MADKMNVSFNKLFGDTLCRNEPGNEVGTKHVLEGKQYVGILFGASWSGSCKQFMQPLQQVYKKLIEEKGKSFELVYVPATVPGRPEEDKEAYKELLAMASWLAVPLHRKSVHKKLTRRFQVRQIPMLVLLDSNGSTVHRDITPAVTHIVEDADGDSFADQFPWAEKRNTNVKEMLGDVFVKGDGSQVSVKELDGKHVGILFSMGWHYQCKGFHQMLDYMYEKLKEQGKAFEVIDMDFSPNVPWLCMPQTAHEAKQKLGEAFRIEKVPSMVVIDPDGNVVTTEGVEIVNKDTDGDCFPWTPKPLYDLSTLEPEILGEMNDTVTCVLLCEGCDEATKAAMAEAMLPVAEEAFCAAKMSGCEAGMLFFTATETSDVVYQLRLSCELNEPTSTPQLVILDIPDSGAYYVFDGDDLSTENIRQFIEDYDNERLERKELQEDEEEAGEGQ</sequence>
<dbReference type="Gene3D" id="3.40.30.10">
    <property type="entry name" value="Glutaredoxin"/>
    <property type="match status" value="3"/>
</dbReference>
<protein>
    <recommendedName>
        <fullName evidence="1">Thioredoxin-like fold domain-containing protein</fullName>
    </recommendedName>
</protein>
<dbReference type="STRING" id="905079.L1IDF8"/>
<evidence type="ECO:0000313" key="4">
    <source>
        <dbReference type="Proteomes" id="UP000011087"/>
    </source>
</evidence>
<reference evidence="4" key="2">
    <citation type="submission" date="2012-11" db="EMBL/GenBank/DDBJ databases">
        <authorList>
            <person name="Kuo A."/>
            <person name="Curtis B.A."/>
            <person name="Tanifuji G."/>
            <person name="Burki F."/>
            <person name="Gruber A."/>
            <person name="Irimia M."/>
            <person name="Maruyama S."/>
            <person name="Arias M.C."/>
            <person name="Ball S.G."/>
            <person name="Gile G.H."/>
            <person name="Hirakawa Y."/>
            <person name="Hopkins J.F."/>
            <person name="Rensing S.A."/>
            <person name="Schmutz J."/>
            <person name="Symeonidi A."/>
            <person name="Elias M."/>
            <person name="Eveleigh R.J."/>
            <person name="Herman E.K."/>
            <person name="Klute M.J."/>
            <person name="Nakayama T."/>
            <person name="Obornik M."/>
            <person name="Reyes-Prieto A."/>
            <person name="Armbrust E.V."/>
            <person name="Aves S.J."/>
            <person name="Beiko R.G."/>
            <person name="Coutinho P."/>
            <person name="Dacks J.B."/>
            <person name="Durnford D.G."/>
            <person name="Fast N.M."/>
            <person name="Green B.R."/>
            <person name="Grisdale C."/>
            <person name="Hempe F."/>
            <person name="Henrissat B."/>
            <person name="Hoppner M.P."/>
            <person name="Ishida K.-I."/>
            <person name="Kim E."/>
            <person name="Koreny L."/>
            <person name="Kroth P.G."/>
            <person name="Liu Y."/>
            <person name="Malik S.-B."/>
            <person name="Maier U.G."/>
            <person name="McRose D."/>
            <person name="Mock T."/>
            <person name="Neilson J.A."/>
            <person name="Onodera N.T."/>
            <person name="Poole A.M."/>
            <person name="Pritham E.J."/>
            <person name="Richards T.A."/>
            <person name="Rocap G."/>
            <person name="Roy S.W."/>
            <person name="Sarai C."/>
            <person name="Schaack S."/>
            <person name="Shirato S."/>
            <person name="Slamovits C.H."/>
            <person name="Spencer D.F."/>
            <person name="Suzuki S."/>
            <person name="Worden A.Z."/>
            <person name="Zauner S."/>
            <person name="Barry K."/>
            <person name="Bell C."/>
            <person name="Bharti A.K."/>
            <person name="Crow J.A."/>
            <person name="Grimwood J."/>
            <person name="Kramer R."/>
            <person name="Lindquist E."/>
            <person name="Lucas S."/>
            <person name="Salamov A."/>
            <person name="McFadden G.I."/>
            <person name="Lane C.E."/>
            <person name="Keeling P.J."/>
            <person name="Gray M.W."/>
            <person name="Grigoriev I.V."/>
            <person name="Archibald J.M."/>
        </authorList>
    </citation>
    <scope>NUCLEOTIDE SEQUENCE</scope>
    <source>
        <strain evidence="4">CCMP2712</strain>
    </source>
</reference>
<dbReference type="GO" id="GO:0031397">
    <property type="term" value="P:negative regulation of protein ubiquitination"/>
    <property type="evidence" value="ECO:0007669"/>
    <property type="project" value="TreeGrafter"/>
</dbReference>
<proteinExistence type="predicted"/>
<dbReference type="OrthoDB" id="409136at2759"/>
<feature type="domain" description="Thioredoxin-like fold" evidence="1">
    <location>
        <begin position="194"/>
        <end position="278"/>
    </location>
</feature>
<dbReference type="PANTHER" id="PTHR46472:SF1">
    <property type="entry name" value="NUCLEOREDOXIN"/>
    <property type="match status" value="1"/>
</dbReference>
<name>L1IDF8_GUITC</name>
<dbReference type="HOGENOM" id="CLU_019626_2_1_1"/>
<dbReference type="KEGG" id="gtt:GUITHDRAFT_155821"/>
<accession>L1IDF8</accession>
<dbReference type="PANTHER" id="PTHR46472">
    <property type="entry name" value="NUCLEOREDOXIN"/>
    <property type="match status" value="1"/>
</dbReference>
<dbReference type="AlphaFoldDB" id="L1IDF8"/>
<keyword evidence="4" id="KW-1185">Reference proteome</keyword>
<dbReference type="RefSeq" id="XP_005821127.1">
    <property type="nucleotide sequence ID" value="XM_005821070.1"/>
</dbReference>
<feature type="domain" description="Thioredoxin-like fold" evidence="1">
    <location>
        <begin position="36"/>
        <end position="135"/>
    </location>
</feature>